<dbReference type="PRINTS" id="PR00237">
    <property type="entry name" value="GPCRRHODOPSN"/>
</dbReference>
<evidence type="ECO:0000256" key="5">
    <source>
        <dbReference type="ARBA" id="ARBA00022725"/>
    </source>
</evidence>
<dbReference type="InterPro" id="IPR017452">
    <property type="entry name" value="GPCR_Rhodpsn_7TM"/>
</dbReference>
<keyword evidence="3 10" id="KW-0716">Sensory transduction</keyword>
<keyword evidence="8 9" id="KW-0807">Transducer</keyword>
<evidence type="ECO:0000256" key="10">
    <source>
        <dbReference type="RuleBase" id="RU363047"/>
    </source>
</evidence>
<dbReference type="InterPro" id="IPR000725">
    <property type="entry name" value="Olfact_rcpt"/>
</dbReference>
<dbReference type="PROSITE" id="PS00237">
    <property type="entry name" value="G_PROTEIN_RECEP_F1_1"/>
    <property type="match status" value="1"/>
</dbReference>
<dbReference type="PANTHER" id="PTHR26453">
    <property type="entry name" value="OLFACTORY RECEPTOR"/>
    <property type="match status" value="1"/>
</dbReference>
<keyword evidence="13" id="KW-1185">Reference proteome</keyword>
<evidence type="ECO:0000256" key="4">
    <source>
        <dbReference type="ARBA" id="ARBA00022692"/>
    </source>
</evidence>
<sequence length="237" mass="26457">MLGNGVMVLLIIKDGHLHTPMYTFLANLSIMDMLFSSITVPKLIRDLICGKGDISVNGCIVQLFFVITFAASESPLLSFMAFDRYVAICNPLYYKIIMNNTLCFRLISGSWLLGIFYSLLHTMFTKNLIFCGPNQINHVFCDVLALLPLACADITLNITIRSLEGRKKAFSTCASHIMVVSLYYVTLIATYLHPIDNSSGSKDRTAAVVYTVVTPLFNPLVYSLRNADVKKALMRLF</sequence>
<dbReference type="SUPFAM" id="SSF81321">
    <property type="entry name" value="Family A G protein-coupled receptor-like"/>
    <property type="match status" value="1"/>
</dbReference>
<evidence type="ECO:0000313" key="13">
    <source>
        <dbReference type="Proteomes" id="UP000812440"/>
    </source>
</evidence>
<dbReference type="GO" id="GO:0004930">
    <property type="term" value="F:G protein-coupled receptor activity"/>
    <property type="evidence" value="ECO:0007669"/>
    <property type="project" value="UniProtKB-KW"/>
</dbReference>
<evidence type="ECO:0000256" key="1">
    <source>
        <dbReference type="ARBA" id="ARBA00004651"/>
    </source>
</evidence>
<dbReference type="Gene3D" id="1.20.1070.10">
    <property type="entry name" value="Rhodopsin 7-helix transmembrane proteins"/>
    <property type="match status" value="1"/>
</dbReference>
<name>A0A8T2IR45_9PIPI</name>
<keyword evidence="5 10" id="KW-0552">Olfaction</keyword>
<reference evidence="12" key="1">
    <citation type="thesis" date="2020" institute="ProQuest LLC" country="789 East Eisenhower Parkway, Ann Arbor, MI, USA">
        <title>Comparative Genomics and Chromosome Evolution.</title>
        <authorList>
            <person name="Mudd A.B."/>
        </authorList>
    </citation>
    <scope>NUCLEOTIDE SEQUENCE</scope>
    <source>
        <strain evidence="12">Female2</strain>
        <tissue evidence="12">Blood</tissue>
    </source>
</reference>
<dbReference type="CDD" id="cd13954">
    <property type="entry name" value="7tmA_OR"/>
    <property type="match status" value="1"/>
</dbReference>
<accession>A0A8T2IR45</accession>
<evidence type="ECO:0000259" key="11">
    <source>
        <dbReference type="PROSITE" id="PS50262"/>
    </source>
</evidence>
<evidence type="ECO:0000256" key="8">
    <source>
        <dbReference type="ARBA" id="ARBA00023224"/>
    </source>
</evidence>
<organism evidence="12 13">
    <name type="scientific">Hymenochirus boettgeri</name>
    <name type="common">Congo dwarf clawed frog</name>
    <dbReference type="NCBI Taxonomy" id="247094"/>
    <lineage>
        <taxon>Eukaryota</taxon>
        <taxon>Metazoa</taxon>
        <taxon>Chordata</taxon>
        <taxon>Craniata</taxon>
        <taxon>Vertebrata</taxon>
        <taxon>Euteleostomi</taxon>
        <taxon>Amphibia</taxon>
        <taxon>Batrachia</taxon>
        <taxon>Anura</taxon>
        <taxon>Pipoidea</taxon>
        <taxon>Pipidae</taxon>
        <taxon>Pipinae</taxon>
        <taxon>Hymenochirus</taxon>
    </lineage>
</organism>
<keyword evidence="9" id="KW-0297">G-protein coupled receptor</keyword>
<feature type="domain" description="G-protein coupled receptors family 1 profile" evidence="11">
    <location>
        <begin position="3"/>
        <end position="237"/>
    </location>
</feature>
<evidence type="ECO:0000256" key="6">
    <source>
        <dbReference type="ARBA" id="ARBA00022989"/>
    </source>
</evidence>
<dbReference type="Pfam" id="PF13853">
    <property type="entry name" value="7tm_4"/>
    <property type="match status" value="2"/>
</dbReference>
<protein>
    <recommendedName>
        <fullName evidence="10">Olfactory receptor</fullName>
    </recommendedName>
</protein>
<keyword evidence="7 10" id="KW-0472">Membrane</keyword>
<dbReference type="FunFam" id="1.20.1070.10:FF:000008">
    <property type="entry name" value="Olfactory receptor"/>
    <property type="match status" value="1"/>
</dbReference>
<dbReference type="PROSITE" id="PS50262">
    <property type="entry name" value="G_PROTEIN_RECEP_F1_2"/>
    <property type="match status" value="1"/>
</dbReference>
<dbReference type="Proteomes" id="UP000812440">
    <property type="component" value="Chromosome 9"/>
</dbReference>
<feature type="transmembrane region" description="Helical" evidence="10">
    <location>
        <begin position="21"/>
        <end position="40"/>
    </location>
</feature>
<evidence type="ECO:0000256" key="9">
    <source>
        <dbReference type="RuleBase" id="RU000688"/>
    </source>
</evidence>
<proteinExistence type="inferred from homology"/>
<keyword evidence="6 10" id="KW-1133">Transmembrane helix</keyword>
<feature type="transmembrane region" description="Helical" evidence="10">
    <location>
        <begin position="60"/>
        <end position="82"/>
    </location>
</feature>
<evidence type="ECO:0000256" key="3">
    <source>
        <dbReference type="ARBA" id="ARBA00022606"/>
    </source>
</evidence>
<comment type="subcellular location">
    <subcellularLocation>
        <location evidence="1 10">Cell membrane</location>
        <topology evidence="1 10">Multi-pass membrane protein</topology>
    </subcellularLocation>
</comment>
<dbReference type="InterPro" id="IPR000276">
    <property type="entry name" value="GPCR_Rhodpsn"/>
</dbReference>
<evidence type="ECO:0000256" key="2">
    <source>
        <dbReference type="ARBA" id="ARBA00022475"/>
    </source>
</evidence>
<dbReference type="GO" id="GO:0005886">
    <property type="term" value="C:plasma membrane"/>
    <property type="evidence" value="ECO:0007669"/>
    <property type="project" value="UniProtKB-SubCell"/>
</dbReference>
<dbReference type="OrthoDB" id="9441485at2759"/>
<feature type="transmembrane region" description="Helical" evidence="10">
    <location>
        <begin position="102"/>
        <end position="124"/>
    </location>
</feature>
<keyword evidence="4 9" id="KW-0812">Transmembrane</keyword>
<dbReference type="GO" id="GO:0004984">
    <property type="term" value="F:olfactory receptor activity"/>
    <property type="evidence" value="ECO:0007669"/>
    <property type="project" value="InterPro"/>
</dbReference>
<feature type="transmembrane region" description="Helical" evidence="10">
    <location>
        <begin position="170"/>
        <end position="193"/>
    </location>
</feature>
<evidence type="ECO:0000256" key="7">
    <source>
        <dbReference type="ARBA" id="ARBA00023136"/>
    </source>
</evidence>
<dbReference type="PRINTS" id="PR00245">
    <property type="entry name" value="OLFACTORYR"/>
</dbReference>
<gene>
    <name evidence="12" type="ORF">GDO86_017709</name>
</gene>
<comment type="caution">
    <text evidence="12">The sequence shown here is derived from an EMBL/GenBank/DDBJ whole genome shotgun (WGS) entry which is preliminary data.</text>
</comment>
<keyword evidence="9" id="KW-0675">Receptor</keyword>
<comment type="similarity">
    <text evidence="9">Belongs to the G-protein coupled receptor 1 family.</text>
</comment>
<dbReference type="AlphaFoldDB" id="A0A8T2IR45"/>
<feature type="transmembrane region" description="Helical" evidence="10">
    <location>
        <begin position="205"/>
        <end position="224"/>
    </location>
</feature>
<keyword evidence="2 10" id="KW-1003">Cell membrane</keyword>
<dbReference type="EMBL" id="JAACNH010000009">
    <property type="protein sequence ID" value="KAG8433520.1"/>
    <property type="molecule type" value="Genomic_DNA"/>
</dbReference>
<evidence type="ECO:0000313" key="12">
    <source>
        <dbReference type="EMBL" id="KAG8433520.1"/>
    </source>
</evidence>
<feature type="transmembrane region" description="Helical" evidence="10">
    <location>
        <begin position="136"/>
        <end position="158"/>
    </location>
</feature>